<evidence type="ECO:0000259" key="1">
    <source>
        <dbReference type="PROSITE" id="PS51063"/>
    </source>
</evidence>
<evidence type="ECO:0000313" key="4">
    <source>
        <dbReference type="Proteomes" id="UP000321960"/>
    </source>
</evidence>
<feature type="domain" description="HTH crp-type" evidence="1">
    <location>
        <begin position="152"/>
        <end position="226"/>
    </location>
</feature>
<reference evidence="3" key="4">
    <citation type="submission" date="2023-01" db="EMBL/GenBank/DDBJ databases">
        <title>Draft genome sequence of Methylobacterium oxalidis strain NBRC 107715.</title>
        <authorList>
            <person name="Sun Q."/>
            <person name="Mori K."/>
        </authorList>
    </citation>
    <scope>NUCLEOTIDE SEQUENCE</scope>
    <source>
        <strain evidence="3">NBRC 107715</strain>
    </source>
</reference>
<reference evidence="2 4" key="3">
    <citation type="submission" date="2019-07" db="EMBL/GenBank/DDBJ databases">
        <title>Whole genome shotgun sequence of Methylobacterium oxalidis NBRC 107715.</title>
        <authorList>
            <person name="Hosoyama A."/>
            <person name="Uohara A."/>
            <person name="Ohji S."/>
            <person name="Ichikawa N."/>
        </authorList>
    </citation>
    <scope>NUCLEOTIDE SEQUENCE [LARGE SCALE GENOMIC DNA]</scope>
    <source>
        <strain evidence="2 4">NBRC 107715</strain>
    </source>
</reference>
<reference evidence="3" key="1">
    <citation type="journal article" date="2014" name="Int. J. Syst. Evol. Microbiol.">
        <title>Complete genome of a new Firmicutes species belonging to the dominant human colonic microbiota ('Ruminococcus bicirculans') reveals two chromosomes and a selective capacity to utilize plant glucans.</title>
        <authorList>
            <consortium name="NISC Comparative Sequencing Program"/>
            <person name="Wegmann U."/>
            <person name="Louis P."/>
            <person name="Goesmann A."/>
            <person name="Henrissat B."/>
            <person name="Duncan S.H."/>
            <person name="Flint H.J."/>
        </authorList>
    </citation>
    <scope>NUCLEOTIDE SEQUENCE</scope>
    <source>
        <strain evidence="3">NBRC 107715</strain>
    </source>
</reference>
<keyword evidence="5" id="KW-1185">Reference proteome</keyword>
<dbReference type="Gene3D" id="2.60.120.10">
    <property type="entry name" value="Jelly Rolls"/>
    <property type="match status" value="1"/>
</dbReference>
<dbReference type="PROSITE" id="PS51063">
    <property type="entry name" value="HTH_CRP_2"/>
    <property type="match status" value="1"/>
</dbReference>
<dbReference type="InterPro" id="IPR014710">
    <property type="entry name" value="RmlC-like_jellyroll"/>
</dbReference>
<dbReference type="AlphaFoldDB" id="A0A512J7T4"/>
<proteinExistence type="predicted"/>
<dbReference type="SMART" id="SM00419">
    <property type="entry name" value="HTH_CRP"/>
    <property type="match status" value="1"/>
</dbReference>
<dbReference type="EMBL" id="BSPK01000077">
    <property type="protein sequence ID" value="GLS65708.1"/>
    <property type="molecule type" value="Genomic_DNA"/>
</dbReference>
<comment type="caution">
    <text evidence="2">The sequence shown here is derived from an EMBL/GenBank/DDBJ whole genome shotgun (WGS) entry which is preliminary data.</text>
</comment>
<dbReference type="Proteomes" id="UP000321960">
    <property type="component" value="Unassembled WGS sequence"/>
</dbReference>
<protein>
    <submittedName>
        <fullName evidence="2">Crp/Fnr family transcriptional regulator</fullName>
    </submittedName>
</protein>
<name>A0A512J7T4_9HYPH</name>
<dbReference type="InterPro" id="IPR036390">
    <property type="entry name" value="WH_DNA-bd_sf"/>
</dbReference>
<evidence type="ECO:0000313" key="5">
    <source>
        <dbReference type="Proteomes" id="UP001156856"/>
    </source>
</evidence>
<sequence>MIAAWDRSPASPVDPLVHRVETLAAPPPDLVAALRGLTLRDEPVNARAELSGAPRLVAAGWGARHCILADGRRQILSFVLPGDLVAFDPHRAPLRYAATVSLTAMIVADAAPLLDLETEAAGRDAPIARVLRTLAGAEEALLAHQVTRLGRQTAYERMAHLLLELHERLCIAGVEQGDGFTLPVTQEVLADSLGLSIVHTNRTIQQLRRDGLVRMAGTRVTLVEPARLAALADYIPLARMLGRP</sequence>
<dbReference type="InterPro" id="IPR012318">
    <property type="entry name" value="HTH_CRP"/>
</dbReference>
<dbReference type="OrthoDB" id="7584044at2"/>
<dbReference type="Proteomes" id="UP001156856">
    <property type="component" value="Unassembled WGS sequence"/>
</dbReference>
<dbReference type="GO" id="GO:0003677">
    <property type="term" value="F:DNA binding"/>
    <property type="evidence" value="ECO:0007669"/>
    <property type="project" value="InterPro"/>
</dbReference>
<accession>A0A512J7T4</accession>
<evidence type="ECO:0000313" key="3">
    <source>
        <dbReference type="EMBL" id="GLS65708.1"/>
    </source>
</evidence>
<dbReference type="EMBL" id="BJZU01000085">
    <property type="protein sequence ID" value="GEP05990.1"/>
    <property type="molecule type" value="Genomic_DNA"/>
</dbReference>
<dbReference type="SUPFAM" id="SSF46785">
    <property type="entry name" value="Winged helix' DNA-binding domain"/>
    <property type="match status" value="1"/>
</dbReference>
<evidence type="ECO:0000313" key="2">
    <source>
        <dbReference type="EMBL" id="GEP05990.1"/>
    </source>
</evidence>
<dbReference type="RefSeq" id="WP_147027526.1">
    <property type="nucleotide sequence ID" value="NZ_BJZU01000085.1"/>
</dbReference>
<dbReference type="GO" id="GO:0006355">
    <property type="term" value="P:regulation of DNA-templated transcription"/>
    <property type="evidence" value="ECO:0007669"/>
    <property type="project" value="InterPro"/>
</dbReference>
<gene>
    <name evidence="3" type="ORF">GCM10007888_40900</name>
    <name evidence="2" type="ORF">MOX02_40280</name>
</gene>
<reference evidence="5" key="2">
    <citation type="journal article" date="2019" name="Int. J. Syst. Evol. Microbiol.">
        <title>The Global Catalogue of Microorganisms (GCM) 10K type strain sequencing project: providing services to taxonomists for standard genome sequencing and annotation.</title>
        <authorList>
            <consortium name="The Broad Institute Genomics Platform"/>
            <consortium name="The Broad Institute Genome Sequencing Center for Infectious Disease"/>
            <person name="Wu L."/>
            <person name="Ma J."/>
        </authorList>
    </citation>
    <scope>NUCLEOTIDE SEQUENCE [LARGE SCALE GENOMIC DNA]</scope>
    <source>
        <strain evidence="5">NBRC 107715</strain>
    </source>
</reference>
<dbReference type="Pfam" id="PF13545">
    <property type="entry name" value="HTH_Crp_2"/>
    <property type="match status" value="1"/>
</dbReference>
<organism evidence="2 4">
    <name type="scientific">Methylobacterium oxalidis</name>
    <dbReference type="NCBI Taxonomy" id="944322"/>
    <lineage>
        <taxon>Bacteria</taxon>
        <taxon>Pseudomonadati</taxon>
        <taxon>Pseudomonadota</taxon>
        <taxon>Alphaproteobacteria</taxon>
        <taxon>Hyphomicrobiales</taxon>
        <taxon>Methylobacteriaceae</taxon>
        <taxon>Methylobacterium</taxon>
    </lineage>
</organism>